<evidence type="ECO:0000313" key="1">
    <source>
        <dbReference type="EMBL" id="MET3112040.1"/>
    </source>
</evidence>
<dbReference type="InterPro" id="IPR036291">
    <property type="entry name" value="NAD(P)-bd_dom_sf"/>
</dbReference>
<keyword evidence="2" id="KW-1185">Reference proteome</keyword>
<dbReference type="SUPFAM" id="SSF51735">
    <property type="entry name" value="NAD(P)-binding Rossmann-fold domains"/>
    <property type="match status" value="1"/>
</dbReference>
<comment type="caution">
    <text evidence="1">The sequence shown here is derived from an EMBL/GenBank/DDBJ whole genome shotgun (WGS) entry which is preliminary data.</text>
</comment>
<dbReference type="RefSeq" id="WP_230822533.1">
    <property type="nucleotide sequence ID" value="NZ_JAJNCU010000008.1"/>
</dbReference>
<evidence type="ECO:0000313" key="2">
    <source>
        <dbReference type="Proteomes" id="UP001549019"/>
    </source>
</evidence>
<organism evidence="1 2">
    <name type="scientific">Salinicoccus halitifaciens</name>
    <dbReference type="NCBI Taxonomy" id="1073415"/>
    <lineage>
        <taxon>Bacteria</taxon>
        <taxon>Bacillati</taxon>
        <taxon>Bacillota</taxon>
        <taxon>Bacilli</taxon>
        <taxon>Bacillales</taxon>
        <taxon>Staphylococcaceae</taxon>
        <taxon>Salinicoccus</taxon>
    </lineage>
</organism>
<sequence>MKFTVLSTTAKHNTEFLQLPDRIILSNESSNFLISSKMKLNEFLSNLDKDEIIIADCESKQGVSLYNETLDTSFTVLDYKPNDLTMEAADLAILNYFKRDLRGKSVAIYGTGNIASKLALRLSERSAKVYMFGRNPKKIRICVDALKQITFEPDFICYGDSESRVDCLVSFVSSEKVVGKSYLEILNDNALCLDGGIGNFSKGFIKRALESNHEVRRLDVRQSQEIMDGYITSRLNSEFDNIIGTDVINGEIVVAGGIMGRDGEIIIDRISRPTRVIGIANGIGGVKNDSDLRDEEKEKIKNVQESIEQSLKKSIGR</sequence>
<dbReference type="Gene3D" id="3.40.50.720">
    <property type="entry name" value="NAD(P)-binding Rossmann-like Domain"/>
    <property type="match status" value="1"/>
</dbReference>
<name>A0ABV2EC84_9STAP</name>
<dbReference type="Proteomes" id="UP001549019">
    <property type="component" value="Unassembled WGS sequence"/>
</dbReference>
<protein>
    <submittedName>
        <fullName evidence="1">Uncharacterized protein</fullName>
    </submittedName>
</protein>
<proteinExistence type="predicted"/>
<accession>A0ABV2EC84</accession>
<dbReference type="EMBL" id="JBDZDV010000008">
    <property type="protein sequence ID" value="MET3112040.1"/>
    <property type="molecule type" value="Genomic_DNA"/>
</dbReference>
<reference evidence="1 2" key="1">
    <citation type="submission" date="2024-05" db="EMBL/GenBank/DDBJ databases">
        <title>Genomic Encyclopedia of Type Strains, Phase IV (KMG-IV): sequencing the most valuable type-strain genomes for metagenomic binning, comparative biology and taxonomic classification.</title>
        <authorList>
            <person name="Goeker M."/>
        </authorList>
    </citation>
    <scope>NUCLEOTIDE SEQUENCE [LARGE SCALE GENOMIC DNA]</scope>
    <source>
        <strain evidence="1 2">DSM 25286</strain>
    </source>
</reference>
<gene>
    <name evidence="1" type="ORF">ABHD89_002466</name>
</gene>